<accession>Q54EQ2</accession>
<dbReference type="AlphaFoldDB" id="Q54EQ2"/>
<dbReference type="EMBL" id="AAFI02000177">
    <property type="protein sequence ID" value="EAL61685.1"/>
    <property type="molecule type" value="Genomic_DNA"/>
</dbReference>
<dbReference type="FunCoup" id="Q54EQ2">
    <property type="interactions" value="45"/>
</dbReference>
<evidence type="ECO:0000256" key="1">
    <source>
        <dbReference type="ARBA" id="ARBA00022737"/>
    </source>
</evidence>
<dbReference type="PaxDb" id="44689-DDB0183870"/>
<sequence length="148" mass="16500">MDDDQYFINQRLINAAKRGEEENVEEFVLDSENKVDINCTDSIGETSLHWAAKNNHAEVIKVLIRLKANVNAVQAGSLDTPLHKAAFKNNLDAIRILVVDGKANTNLKNKDDRTPLQLANDVECRKLLVPSVDTSVDDVVDEEDSDNE</sequence>
<dbReference type="HOGENOM" id="CLU_1762193_0_0_1"/>
<dbReference type="Pfam" id="PF12796">
    <property type="entry name" value="Ank_2"/>
    <property type="match status" value="1"/>
</dbReference>
<protein>
    <submittedName>
        <fullName evidence="4">Uncharacterized protein</fullName>
    </submittedName>
</protein>
<evidence type="ECO:0000313" key="5">
    <source>
        <dbReference type="Proteomes" id="UP000002195"/>
    </source>
</evidence>
<dbReference type="PhylomeDB" id="Q54EQ2"/>
<keyword evidence="1" id="KW-0677">Repeat</keyword>
<dbReference type="SMART" id="SM00248">
    <property type="entry name" value="ANK"/>
    <property type="match status" value="3"/>
</dbReference>
<keyword evidence="2 3" id="KW-0040">ANK repeat</keyword>
<dbReference type="KEGG" id="ddi:DDB_G0291402"/>
<dbReference type="SUPFAM" id="SSF48403">
    <property type="entry name" value="Ankyrin repeat"/>
    <property type="match status" value="1"/>
</dbReference>
<feature type="repeat" description="ANK" evidence="3">
    <location>
        <begin position="43"/>
        <end position="75"/>
    </location>
</feature>
<dbReference type="InParanoid" id="Q54EQ2"/>
<dbReference type="PANTHER" id="PTHR24171">
    <property type="entry name" value="ANKYRIN REPEAT DOMAIN-CONTAINING PROTEIN 39-RELATED"/>
    <property type="match status" value="1"/>
</dbReference>
<dbReference type="RefSeq" id="XP_635188.1">
    <property type="nucleotide sequence ID" value="XM_630096.1"/>
</dbReference>
<organism evidence="4 5">
    <name type="scientific">Dictyostelium discoideum</name>
    <name type="common">Social amoeba</name>
    <dbReference type="NCBI Taxonomy" id="44689"/>
    <lineage>
        <taxon>Eukaryota</taxon>
        <taxon>Amoebozoa</taxon>
        <taxon>Evosea</taxon>
        <taxon>Eumycetozoa</taxon>
        <taxon>Dictyostelia</taxon>
        <taxon>Dictyosteliales</taxon>
        <taxon>Dictyosteliaceae</taxon>
        <taxon>Dictyostelium</taxon>
    </lineage>
</organism>
<evidence type="ECO:0000256" key="2">
    <source>
        <dbReference type="ARBA" id="ARBA00023043"/>
    </source>
</evidence>
<evidence type="ECO:0000256" key="3">
    <source>
        <dbReference type="PROSITE-ProRule" id="PRU00023"/>
    </source>
</evidence>
<dbReference type="SMR" id="Q54EQ2"/>
<reference evidence="4 5" key="1">
    <citation type="journal article" date="2005" name="Nature">
        <title>The genome of the social amoeba Dictyostelium discoideum.</title>
        <authorList>
            <consortium name="The Dictyostelium discoideum Sequencing Consortium"/>
            <person name="Eichinger L."/>
            <person name="Pachebat J.A."/>
            <person name="Glockner G."/>
            <person name="Rajandream M.A."/>
            <person name="Sucgang R."/>
            <person name="Berriman M."/>
            <person name="Song J."/>
            <person name="Olsen R."/>
            <person name="Szafranski K."/>
            <person name="Xu Q."/>
            <person name="Tunggal B."/>
            <person name="Kummerfeld S."/>
            <person name="Madera M."/>
            <person name="Konfortov B.A."/>
            <person name="Rivero F."/>
            <person name="Bankier A.T."/>
            <person name="Lehmann R."/>
            <person name="Hamlin N."/>
            <person name="Davies R."/>
            <person name="Gaudet P."/>
            <person name="Fey P."/>
            <person name="Pilcher K."/>
            <person name="Chen G."/>
            <person name="Saunders D."/>
            <person name="Sodergren E."/>
            <person name="Davis P."/>
            <person name="Kerhornou A."/>
            <person name="Nie X."/>
            <person name="Hall N."/>
            <person name="Anjard C."/>
            <person name="Hemphill L."/>
            <person name="Bason N."/>
            <person name="Farbrother P."/>
            <person name="Desany B."/>
            <person name="Just E."/>
            <person name="Morio T."/>
            <person name="Rost R."/>
            <person name="Churcher C."/>
            <person name="Cooper J."/>
            <person name="Haydock S."/>
            <person name="van Driessche N."/>
            <person name="Cronin A."/>
            <person name="Goodhead I."/>
            <person name="Muzny D."/>
            <person name="Mourier T."/>
            <person name="Pain A."/>
            <person name="Lu M."/>
            <person name="Harper D."/>
            <person name="Lindsay R."/>
            <person name="Hauser H."/>
            <person name="James K."/>
            <person name="Quiles M."/>
            <person name="Madan Babu M."/>
            <person name="Saito T."/>
            <person name="Buchrieser C."/>
            <person name="Wardroper A."/>
            <person name="Felder M."/>
            <person name="Thangavelu M."/>
            <person name="Johnson D."/>
            <person name="Knights A."/>
            <person name="Loulseged H."/>
            <person name="Mungall K."/>
            <person name="Oliver K."/>
            <person name="Price C."/>
            <person name="Quail M.A."/>
            <person name="Urushihara H."/>
            <person name="Hernandez J."/>
            <person name="Rabbinowitsch E."/>
            <person name="Steffen D."/>
            <person name="Sanders M."/>
            <person name="Ma J."/>
            <person name="Kohara Y."/>
            <person name="Sharp S."/>
            <person name="Simmonds M."/>
            <person name="Spiegler S."/>
            <person name="Tivey A."/>
            <person name="Sugano S."/>
            <person name="White B."/>
            <person name="Walker D."/>
            <person name="Woodward J."/>
            <person name="Winckler T."/>
            <person name="Tanaka Y."/>
            <person name="Shaulsky G."/>
            <person name="Schleicher M."/>
            <person name="Weinstock G."/>
            <person name="Rosenthal A."/>
            <person name="Cox E.C."/>
            <person name="Chisholm R.L."/>
            <person name="Gibbs R."/>
            <person name="Loomis W.F."/>
            <person name="Platzer M."/>
            <person name="Kay R.R."/>
            <person name="Williams J."/>
            <person name="Dear P.H."/>
            <person name="Noegel A.A."/>
            <person name="Barrell B."/>
            <person name="Kuspa A."/>
        </authorList>
    </citation>
    <scope>NUCLEOTIDE SEQUENCE [LARGE SCALE GENOMIC DNA]</scope>
    <source>
        <strain evidence="4 5">AX4</strain>
    </source>
</reference>
<dbReference type="Gene3D" id="1.25.40.20">
    <property type="entry name" value="Ankyrin repeat-containing domain"/>
    <property type="match status" value="1"/>
</dbReference>
<dbReference type="VEuPathDB" id="AmoebaDB:DDB_G0291402"/>
<gene>
    <name evidence="4" type="ORF">DDB_G0291402</name>
</gene>
<keyword evidence="5" id="KW-1185">Reference proteome</keyword>
<comment type="caution">
    <text evidence="4">The sequence shown here is derived from an EMBL/GenBank/DDBJ whole genome shotgun (WGS) entry which is preliminary data.</text>
</comment>
<evidence type="ECO:0000313" key="4">
    <source>
        <dbReference type="EMBL" id="EAL61685.1"/>
    </source>
</evidence>
<dbReference type="eggNOG" id="ENOG502SCCH">
    <property type="taxonomic scope" value="Eukaryota"/>
</dbReference>
<dbReference type="STRING" id="44689.Q54EQ2"/>
<dbReference type="OMA" id="NMSWLRE"/>
<dbReference type="InterPro" id="IPR002110">
    <property type="entry name" value="Ankyrin_rpt"/>
</dbReference>
<dbReference type="dictyBase" id="DDB_G0291402"/>
<dbReference type="InterPro" id="IPR036770">
    <property type="entry name" value="Ankyrin_rpt-contain_sf"/>
</dbReference>
<dbReference type="GeneID" id="8628133"/>
<dbReference type="PROSITE" id="PS50088">
    <property type="entry name" value="ANK_REPEAT"/>
    <property type="match status" value="2"/>
</dbReference>
<dbReference type="Proteomes" id="UP000002195">
    <property type="component" value="Unassembled WGS sequence"/>
</dbReference>
<proteinExistence type="predicted"/>
<feature type="repeat" description="ANK" evidence="3">
    <location>
        <begin position="77"/>
        <end position="110"/>
    </location>
</feature>
<dbReference type="PROSITE" id="PS50297">
    <property type="entry name" value="ANK_REP_REGION"/>
    <property type="match status" value="1"/>
</dbReference>
<name>Q54EQ2_DICDI</name>